<evidence type="ECO:0000313" key="2">
    <source>
        <dbReference type="EMBL" id="NIG61793.1"/>
    </source>
</evidence>
<dbReference type="Proteomes" id="UP001165941">
    <property type="component" value="Unassembled WGS sequence"/>
</dbReference>
<gene>
    <name evidence="2" type="ORF">BU61_11002</name>
</gene>
<dbReference type="InterPro" id="IPR007111">
    <property type="entry name" value="NACHT_NTPase"/>
</dbReference>
<keyword evidence="3" id="KW-1185">Reference proteome</keyword>
<feature type="domain" description="NACHT" evidence="1">
    <location>
        <begin position="120"/>
        <end position="319"/>
    </location>
</feature>
<dbReference type="PANTHER" id="PTHR44791:SF1">
    <property type="entry name" value="TELOMERASE PROTEIN COMPONENT 1"/>
    <property type="match status" value="1"/>
</dbReference>
<proteinExistence type="predicted"/>
<comment type="caution">
    <text evidence="2">The sequence shown here is derived from an EMBL/GenBank/DDBJ whole genome shotgun (WGS) entry which is preliminary data.</text>
</comment>
<reference evidence="2" key="1">
    <citation type="submission" date="2018-05" db="EMBL/GenBank/DDBJ databases">
        <authorList>
            <person name="Pedro S.L.S."/>
            <person name="Freitas R.C."/>
            <person name="Barreto A.S."/>
            <person name="Lima A.O.S."/>
        </authorList>
    </citation>
    <scope>NUCLEOTIDE SEQUENCE</scope>
    <source>
        <strain evidence="2">BP203</strain>
        <tissue evidence="2">Muscle</tissue>
    </source>
</reference>
<dbReference type="PROSITE" id="PS50837">
    <property type="entry name" value="NACHT"/>
    <property type="match status" value="1"/>
</dbReference>
<evidence type="ECO:0000313" key="3">
    <source>
        <dbReference type="Proteomes" id="UP001165941"/>
    </source>
</evidence>
<name>A0ABX0S9J4_PONBL</name>
<dbReference type="PANTHER" id="PTHR44791">
    <property type="entry name" value="TELOMERASE PROTEIN COMPONENT 1 TEP1"/>
    <property type="match status" value="1"/>
</dbReference>
<sequence>MREASAQKYPAGRSVTEMEVMQFLNRGLRLQPSAQPLIYFRDASFLSSVPDAWKSDFISESEEAAHRLSELKSYLSRQEGVTCRRYHCKWGDVAAGRPYVGELETFGQLVLQDVWNMIQKLYLQASLVSALQAPDGATVAPLVFFHFSGARPDQGLVLTLLRRLCAYLHSQLQEPSALPSTYWGLVWELQQRLLPRSAQSLKTGQPLVLIIDGADRLVDKRGRLTSGWIPKTLPWWVHLVLSVSSDSGLGETLEQSQGAHVVALGPLEPSARARLVREELALYGKRLEESPFNNQMQLLLVKRGSALPFYLRLVTDHLRLFTLFEQASGGRERSLFIF</sequence>
<dbReference type="InterPro" id="IPR052652">
    <property type="entry name" value="Telomerase_Complex_Comp"/>
</dbReference>
<dbReference type="EMBL" id="PGGH01362712">
    <property type="protein sequence ID" value="NIG61793.1"/>
    <property type="molecule type" value="Genomic_DNA"/>
</dbReference>
<protein>
    <submittedName>
        <fullName evidence="2">Telomerase protein component 1 isoform X2</fullName>
    </submittedName>
</protein>
<accession>A0ABX0S9J4</accession>
<evidence type="ECO:0000259" key="1">
    <source>
        <dbReference type="PROSITE" id="PS50837"/>
    </source>
</evidence>
<organism evidence="2 3">
    <name type="scientific">Pontoporia blainvillei</name>
    <name type="common">Franciscana</name>
    <name type="synonym">Delphinus blainvillei</name>
    <dbReference type="NCBI Taxonomy" id="48723"/>
    <lineage>
        <taxon>Eukaryota</taxon>
        <taxon>Metazoa</taxon>
        <taxon>Chordata</taxon>
        <taxon>Craniata</taxon>
        <taxon>Vertebrata</taxon>
        <taxon>Euteleostomi</taxon>
        <taxon>Mammalia</taxon>
        <taxon>Eutheria</taxon>
        <taxon>Laurasiatheria</taxon>
        <taxon>Artiodactyla</taxon>
        <taxon>Whippomorpha</taxon>
        <taxon>Cetacea</taxon>
        <taxon>Odontoceti</taxon>
        <taxon>Pontoporiidae</taxon>
        <taxon>Pontoporia</taxon>
    </lineage>
</organism>
<dbReference type="Pfam" id="PF05729">
    <property type="entry name" value="NACHT"/>
    <property type="match status" value="1"/>
</dbReference>